<evidence type="ECO:0000256" key="1">
    <source>
        <dbReference type="ARBA" id="ARBA00005298"/>
    </source>
</evidence>
<dbReference type="GO" id="GO:0007165">
    <property type="term" value="P:signal transduction"/>
    <property type="evidence" value="ECO:0007669"/>
    <property type="project" value="InterPro"/>
</dbReference>
<dbReference type="GO" id="GO:0002031">
    <property type="term" value="P:G protein-coupled receptor internalization"/>
    <property type="evidence" value="ECO:0007669"/>
    <property type="project" value="TreeGrafter"/>
</dbReference>
<dbReference type="InterPro" id="IPR014756">
    <property type="entry name" value="Ig_E-set"/>
</dbReference>
<name>A0A4E0R7N7_FASHE</name>
<dbReference type="GO" id="GO:0005737">
    <property type="term" value="C:cytoplasm"/>
    <property type="evidence" value="ECO:0007669"/>
    <property type="project" value="TreeGrafter"/>
</dbReference>
<dbReference type="InterPro" id="IPR011021">
    <property type="entry name" value="Arrestin-like_N"/>
</dbReference>
<dbReference type="Gene3D" id="2.60.40.840">
    <property type="match status" value="1"/>
</dbReference>
<gene>
    <name evidence="3" type="ORF">D915_006186</name>
</gene>
<dbReference type="SMART" id="SM01017">
    <property type="entry name" value="Arrestin_C"/>
    <property type="match status" value="1"/>
</dbReference>
<dbReference type="Gene3D" id="2.60.40.640">
    <property type="match status" value="1"/>
</dbReference>
<dbReference type="InterPro" id="IPR014752">
    <property type="entry name" value="Arrestin-like_C"/>
</dbReference>
<accession>A0A4E0R7N7</accession>
<dbReference type="SUPFAM" id="SSF81296">
    <property type="entry name" value="E set domains"/>
    <property type="match status" value="2"/>
</dbReference>
<sequence length="388" mass="44205">MSTKHSVYKKNSASNKLAVYLCARDIFDDLKAVDPVEGVVTLDRGLLSDSKVFARVRCTFRYGEQALDDMLAGVTFFKEFFIETVQVYPVDKSNPIELTEVQNRLLQRFGDAGFPFRFKLPHDIPVSVALQSEPNSLPEEQPRGVEYMLQVFIGSSPNANLSKRNSISLGIRRLTLATPDPTSGPYTRDLVKMFHFHSGELRVKAVLPKEIFYHGETISIDLCVDNPSSNTVRRIKFQIIQTVEITLFKQRTSRIVIMEQEAEEAFPINAHTENWNHKFTLRPSLQNTRSQPGLALDGKLKHEDTTLASSTLVKDFRKKEALGIIVQYSIRLKIVTGFGGRDVEMDIPFTLTHKRTQQNVVRAETSSELVIERFKRQKSKHREDSQDE</sequence>
<protein>
    <submittedName>
        <fullName evidence="3">Beta arrestin</fullName>
    </submittedName>
</protein>
<keyword evidence="4" id="KW-1185">Reference proteome</keyword>
<dbReference type="PRINTS" id="PR00309">
    <property type="entry name" value="ARRESTIN"/>
</dbReference>
<dbReference type="PANTHER" id="PTHR11792">
    <property type="entry name" value="ARRESTIN"/>
    <property type="match status" value="1"/>
</dbReference>
<comment type="similarity">
    <text evidence="1">Belongs to the arrestin family.</text>
</comment>
<dbReference type="AlphaFoldDB" id="A0A4E0R7N7"/>
<dbReference type="InterPro" id="IPR014753">
    <property type="entry name" value="Arrestin_N"/>
</dbReference>
<evidence type="ECO:0000313" key="4">
    <source>
        <dbReference type="Proteomes" id="UP000230066"/>
    </source>
</evidence>
<dbReference type="Pfam" id="PF00339">
    <property type="entry name" value="Arrestin_N"/>
    <property type="match status" value="1"/>
</dbReference>
<organism evidence="3 4">
    <name type="scientific">Fasciola hepatica</name>
    <name type="common">Liver fluke</name>
    <dbReference type="NCBI Taxonomy" id="6192"/>
    <lineage>
        <taxon>Eukaryota</taxon>
        <taxon>Metazoa</taxon>
        <taxon>Spiralia</taxon>
        <taxon>Lophotrochozoa</taxon>
        <taxon>Platyhelminthes</taxon>
        <taxon>Trematoda</taxon>
        <taxon>Digenea</taxon>
        <taxon>Plagiorchiida</taxon>
        <taxon>Echinostomata</taxon>
        <taxon>Echinostomatoidea</taxon>
        <taxon>Fasciolidae</taxon>
        <taxon>Fasciola</taxon>
    </lineage>
</organism>
<evidence type="ECO:0000259" key="2">
    <source>
        <dbReference type="SMART" id="SM01017"/>
    </source>
</evidence>
<evidence type="ECO:0000313" key="3">
    <source>
        <dbReference type="EMBL" id="THD22916.1"/>
    </source>
</evidence>
<dbReference type="SMR" id="A0A4E0R7N7"/>
<dbReference type="InterPro" id="IPR011022">
    <property type="entry name" value="Arrestin_C-like"/>
</dbReference>
<dbReference type="EMBL" id="JXXN02002444">
    <property type="protein sequence ID" value="THD22916.1"/>
    <property type="molecule type" value="Genomic_DNA"/>
</dbReference>
<feature type="domain" description="Arrestin C-terminal-like" evidence="2">
    <location>
        <begin position="197"/>
        <end position="356"/>
    </location>
</feature>
<dbReference type="GO" id="GO:0001664">
    <property type="term" value="F:G protein-coupled receptor binding"/>
    <property type="evidence" value="ECO:0007669"/>
    <property type="project" value="TreeGrafter"/>
</dbReference>
<dbReference type="PANTHER" id="PTHR11792:SF17">
    <property type="entry name" value="KURTZ ARRESTIN"/>
    <property type="match status" value="1"/>
</dbReference>
<reference evidence="3" key="1">
    <citation type="submission" date="2019-03" db="EMBL/GenBank/DDBJ databases">
        <title>Improved annotation for the trematode Fasciola hepatica.</title>
        <authorList>
            <person name="Choi Y.-J."/>
            <person name="Martin J."/>
            <person name="Mitreva M."/>
        </authorList>
    </citation>
    <scope>NUCLEOTIDE SEQUENCE [LARGE SCALE GENOMIC DNA]</scope>
</reference>
<dbReference type="Proteomes" id="UP000230066">
    <property type="component" value="Unassembled WGS sequence"/>
</dbReference>
<dbReference type="InterPro" id="IPR000698">
    <property type="entry name" value="Arrestin"/>
</dbReference>
<comment type="caution">
    <text evidence="3">The sequence shown here is derived from an EMBL/GenBank/DDBJ whole genome shotgun (WGS) entry which is preliminary data.</text>
</comment>
<dbReference type="Pfam" id="PF02752">
    <property type="entry name" value="Arrestin_C"/>
    <property type="match status" value="1"/>
</dbReference>
<proteinExistence type="inferred from homology"/>